<feature type="region of interest" description="Disordered" evidence="1">
    <location>
        <begin position="115"/>
        <end position="151"/>
    </location>
</feature>
<sequence>MATTLVSEDIVSWIAPSHILSRIIGIVVALLCRTEAGLETLLSVAVCLAPSLPGEDLISSPSRGSVRSEFRPAACPGDSSLGSLLTCGDGLSDSDAIFSGAEALPSVSGSISDSKVLSGSSQSLPPSCSVPTERSTKGGSESKPCMNSSKERIGGRFSASFRSSKISSCMRSAFSLSIYSRSPDKSLLSVPPSSSCEVLSDALSFS</sequence>
<dbReference type="AlphaFoldDB" id="A0A0A9BGH7"/>
<reference evidence="2" key="2">
    <citation type="journal article" date="2015" name="Data Brief">
        <title>Shoot transcriptome of the giant reed, Arundo donax.</title>
        <authorList>
            <person name="Barrero R.A."/>
            <person name="Guerrero F.D."/>
            <person name="Moolhuijzen P."/>
            <person name="Goolsby J.A."/>
            <person name="Tidwell J."/>
            <person name="Bellgard S.E."/>
            <person name="Bellgard M.I."/>
        </authorList>
    </citation>
    <scope>NUCLEOTIDE SEQUENCE</scope>
    <source>
        <tissue evidence="2">Shoot tissue taken approximately 20 cm above the soil surface</tissue>
    </source>
</reference>
<reference evidence="2" key="1">
    <citation type="submission" date="2014-09" db="EMBL/GenBank/DDBJ databases">
        <authorList>
            <person name="Magalhaes I.L.F."/>
            <person name="Oliveira U."/>
            <person name="Santos F.R."/>
            <person name="Vidigal T.H.D.A."/>
            <person name="Brescovit A.D."/>
            <person name="Santos A.J."/>
        </authorList>
    </citation>
    <scope>NUCLEOTIDE SEQUENCE</scope>
    <source>
        <tissue evidence="2">Shoot tissue taken approximately 20 cm above the soil surface</tissue>
    </source>
</reference>
<accession>A0A0A9BGH7</accession>
<protein>
    <submittedName>
        <fullName evidence="2">Uncharacterized protein</fullName>
    </submittedName>
</protein>
<name>A0A0A9BGH7_ARUDO</name>
<dbReference type="EMBL" id="GBRH01235449">
    <property type="protein sequence ID" value="JAD62446.1"/>
    <property type="molecule type" value="Transcribed_RNA"/>
</dbReference>
<evidence type="ECO:0000313" key="2">
    <source>
        <dbReference type="EMBL" id="JAD62446.1"/>
    </source>
</evidence>
<proteinExistence type="predicted"/>
<feature type="compositionally biased region" description="Low complexity" evidence="1">
    <location>
        <begin position="118"/>
        <end position="131"/>
    </location>
</feature>
<evidence type="ECO:0000256" key="1">
    <source>
        <dbReference type="SAM" id="MobiDB-lite"/>
    </source>
</evidence>
<organism evidence="2">
    <name type="scientific">Arundo donax</name>
    <name type="common">Giant reed</name>
    <name type="synonym">Donax arundinaceus</name>
    <dbReference type="NCBI Taxonomy" id="35708"/>
    <lineage>
        <taxon>Eukaryota</taxon>
        <taxon>Viridiplantae</taxon>
        <taxon>Streptophyta</taxon>
        <taxon>Embryophyta</taxon>
        <taxon>Tracheophyta</taxon>
        <taxon>Spermatophyta</taxon>
        <taxon>Magnoliopsida</taxon>
        <taxon>Liliopsida</taxon>
        <taxon>Poales</taxon>
        <taxon>Poaceae</taxon>
        <taxon>PACMAD clade</taxon>
        <taxon>Arundinoideae</taxon>
        <taxon>Arundineae</taxon>
        <taxon>Arundo</taxon>
    </lineage>
</organism>